<accession>A0ABT1SF74</accession>
<dbReference type="PANTHER" id="PTHR37817:SF1">
    <property type="entry name" value="N-ACETYLTRANSFERASE EIS"/>
    <property type="match status" value="1"/>
</dbReference>
<dbReference type="InterPro" id="IPR000182">
    <property type="entry name" value="GNAT_dom"/>
</dbReference>
<organism evidence="2 3">
    <name type="scientific">Tissierella carlieri</name>
    <dbReference type="NCBI Taxonomy" id="689904"/>
    <lineage>
        <taxon>Bacteria</taxon>
        <taxon>Bacillati</taxon>
        <taxon>Bacillota</taxon>
        <taxon>Tissierellia</taxon>
        <taxon>Tissierellales</taxon>
        <taxon>Tissierellaceae</taxon>
        <taxon>Tissierella</taxon>
    </lineage>
</organism>
<dbReference type="EMBL" id="JANGAC010000014">
    <property type="protein sequence ID" value="MCQ4924602.1"/>
    <property type="molecule type" value="Genomic_DNA"/>
</dbReference>
<proteinExistence type="predicted"/>
<feature type="domain" description="N-acetyltransferase" evidence="1">
    <location>
        <begin position="2"/>
        <end position="158"/>
    </location>
</feature>
<dbReference type="InterPro" id="IPR036527">
    <property type="entry name" value="SCP2_sterol-bd_dom_sf"/>
</dbReference>
<dbReference type="InterPro" id="IPR041380">
    <property type="entry name" value="Acetyltransf_17"/>
</dbReference>
<dbReference type="InterPro" id="IPR025559">
    <property type="entry name" value="Eis_dom"/>
</dbReference>
<reference evidence="2 3" key="1">
    <citation type="submission" date="2022-06" db="EMBL/GenBank/DDBJ databases">
        <title>Isolation of gut microbiota from human fecal samples.</title>
        <authorList>
            <person name="Pamer E.G."/>
            <person name="Barat B."/>
            <person name="Waligurski E."/>
            <person name="Medina S."/>
            <person name="Paddock L."/>
            <person name="Mostad J."/>
        </authorList>
    </citation>
    <scope>NUCLEOTIDE SEQUENCE [LARGE SCALE GENOMIC DNA]</scope>
    <source>
        <strain evidence="2 3">DFI.7.95</strain>
    </source>
</reference>
<dbReference type="RefSeq" id="WP_256312313.1">
    <property type="nucleotide sequence ID" value="NZ_JANGAC010000014.1"/>
</dbReference>
<protein>
    <submittedName>
        <fullName evidence="2">GNAT family N-acetyltransferase</fullName>
        <ecNumber evidence="2">2.3.1.-</ecNumber>
    </submittedName>
</protein>
<evidence type="ECO:0000313" key="2">
    <source>
        <dbReference type="EMBL" id="MCQ4924602.1"/>
    </source>
</evidence>
<dbReference type="InterPro" id="IPR051554">
    <property type="entry name" value="Acetyltransferase_Eis"/>
</dbReference>
<evidence type="ECO:0000259" key="1">
    <source>
        <dbReference type="PROSITE" id="PS51186"/>
    </source>
</evidence>
<keyword evidence="2" id="KW-0012">Acyltransferase</keyword>
<dbReference type="SUPFAM" id="SSF55729">
    <property type="entry name" value="Acyl-CoA N-acyltransferases (Nat)"/>
    <property type="match status" value="1"/>
</dbReference>
<gene>
    <name evidence="2" type="ORF">NE686_15980</name>
</gene>
<dbReference type="Pfam" id="PF13530">
    <property type="entry name" value="SCP2_2"/>
    <property type="match status" value="1"/>
</dbReference>
<dbReference type="Pfam" id="PF13527">
    <property type="entry name" value="Acetyltransf_9"/>
    <property type="match status" value="1"/>
</dbReference>
<dbReference type="PANTHER" id="PTHR37817">
    <property type="entry name" value="N-ACETYLTRANSFERASE EIS"/>
    <property type="match status" value="1"/>
</dbReference>
<name>A0ABT1SF74_9FIRM</name>
<dbReference type="Pfam" id="PF17668">
    <property type="entry name" value="Acetyltransf_17"/>
    <property type="match status" value="1"/>
</dbReference>
<dbReference type="PROSITE" id="PS51186">
    <property type="entry name" value="GNAT"/>
    <property type="match status" value="1"/>
</dbReference>
<comment type="caution">
    <text evidence="2">The sequence shown here is derived from an EMBL/GenBank/DDBJ whole genome shotgun (WGS) entry which is preliminary data.</text>
</comment>
<keyword evidence="2" id="KW-0808">Transferase</keyword>
<dbReference type="Proteomes" id="UP001524478">
    <property type="component" value="Unassembled WGS sequence"/>
</dbReference>
<dbReference type="EC" id="2.3.1.-" evidence="2"/>
<sequence length="418" mass="48372">MKEIRRLSSEKDFTDFTDIVGNAYPGFNIETREQKKKFVENSMRVQEENPLVTFYGVFEEDNLLGGMRYHDFKMNLLSTKIKVGGVGLIGVDLLNKKEKVAKAIMTKFIEDYRSQGISMAILYPFNPEFYKKMGFGFGTSISQYRVKPSNLPKGKSKSNIKHIRGDDAKKLLDCYTRIYEKTNGLIEKYEREFQLLFNNPKMKVVGYKKNNEIKGYMVFEFKPSHDKNIFVNDIIVNQLLFEDQESLMELMTFLNSQSDQINNVIFNIQDENFRFILEDPRNGSNNLLTPVYHEASIQGTGIMYRIIDLKGIINELRNHNFNNESCKLKITTRDSFITDNDGSIIVDFNNGFPTVVDDKEYDVEIKLDIADFSSLITCTVNFNSLYKYGRALISDESYLKKVNNIFASDEKPICITMF</sequence>
<dbReference type="InterPro" id="IPR016181">
    <property type="entry name" value="Acyl_CoA_acyltransferase"/>
</dbReference>
<evidence type="ECO:0000313" key="3">
    <source>
        <dbReference type="Proteomes" id="UP001524478"/>
    </source>
</evidence>
<keyword evidence="3" id="KW-1185">Reference proteome</keyword>
<dbReference type="Gene3D" id="3.30.1050.10">
    <property type="entry name" value="SCP2 sterol-binding domain"/>
    <property type="match status" value="1"/>
</dbReference>
<dbReference type="SUPFAM" id="SSF55718">
    <property type="entry name" value="SCP-like"/>
    <property type="match status" value="1"/>
</dbReference>
<dbReference type="GO" id="GO:0016746">
    <property type="term" value="F:acyltransferase activity"/>
    <property type="evidence" value="ECO:0007669"/>
    <property type="project" value="UniProtKB-KW"/>
</dbReference>
<dbReference type="Gene3D" id="3.40.630.30">
    <property type="match status" value="2"/>
</dbReference>